<dbReference type="InterPro" id="IPR000212">
    <property type="entry name" value="DNA_helicase_UvrD/REP"/>
</dbReference>
<dbReference type="InterPro" id="IPR014016">
    <property type="entry name" value="UvrD-like_ATP-bd"/>
</dbReference>
<dbReference type="GO" id="GO:0016787">
    <property type="term" value="F:hydrolase activity"/>
    <property type="evidence" value="ECO:0007669"/>
    <property type="project" value="UniProtKB-UniRule"/>
</dbReference>
<dbReference type="GO" id="GO:0005829">
    <property type="term" value="C:cytosol"/>
    <property type="evidence" value="ECO:0007669"/>
    <property type="project" value="TreeGrafter"/>
</dbReference>
<dbReference type="SUPFAM" id="SSF52540">
    <property type="entry name" value="P-loop containing nucleoside triphosphate hydrolases"/>
    <property type="match status" value="1"/>
</dbReference>
<comment type="caution">
    <text evidence="8">The sequence shown here is derived from an EMBL/GenBank/DDBJ whole genome shotgun (WGS) entry which is preliminary data.</text>
</comment>
<keyword evidence="2 5" id="KW-0378">Hydrolase</keyword>
<accession>A0A1T3P5Q3</accession>
<dbReference type="PROSITE" id="PS51198">
    <property type="entry name" value="UVRD_HELICASE_ATP_BIND"/>
    <property type="match status" value="1"/>
</dbReference>
<dbReference type="GO" id="GO:0000725">
    <property type="term" value="P:recombinational repair"/>
    <property type="evidence" value="ECO:0007669"/>
    <property type="project" value="TreeGrafter"/>
</dbReference>
<evidence type="ECO:0000256" key="6">
    <source>
        <dbReference type="SAM" id="MobiDB-lite"/>
    </source>
</evidence>
<dbReference type="AlphaFoldDB" id="A0A1T3P5Q3"/>
<dbReference type="STRING" id="159449.B4N89_29015"/>
<dbReference type="eggNOG" id="COG3973">
    <property type="taxonomic scope" value="Bacteria"/>
</dbReference>
<dbReference type="Gene3D" id="3.40.50.300">
    <property type="entry name" value="P-loop containing nucleotide triphosphate hydrolases"/>
    <property type="match status" value="3"/>
</dbReference>
<proteinExistence type="predicted"/>
<dbReference type="InterPro" id="IPR027785">
    <property type="entry name" value="UvrD-like_helicase_C"/>
</dbReference>
<dbReference type="GO" id="GO:0043138">
    <property type="term" value="F:3'-5' DNA helicase activity"/>
    <property type="evidence" value="ECO:0007669"/>
    <property type="project" value="TreeGrafter"/>
</dbReference>
<keyword evidence="3 5" id="KW-0347">Helicase</keyword>
<dbReference type="EMBL" id="MWQN01000001">
    <property type="protein sequence ID" value="OPC84429.1"/>
    <property type="molecule type" value="Genomic_DNA"/>
</dbReference>
<keyword evidence="4 5" id="KW-0067">ATP-binding</keyword>
<dbReference type="Pfam" id="PF13538">
    <property type="entry name" value="UvrD_C_2"/>
    <property type="match status" value="1"/>
</dbReference>
<keyword evidence="9" id="KW-1185">Reference proteome</keyword>
<evidence type="ECO:0000256" key="1">
    <source>
        <dbReference type="ARBA" id="ARBA00022741"/>
    </source>
</evidence>
<feature type="domain" description="UvrD-like helicase ATP-binding" evidence="7">
    <location>
        <begin position="185"/>
        <end position="594"/>
    </location>
</feature>
<dbReference type="PANTHER" id="PTHR11070">
    <property type="entry name" value="UVRD / RECB / PCRA DNA HELICASE FAMILY MEMBER"/>
    <property type="match status" value="1"/>
</dbReference>
<evidence type="ECO:0000256" key="2">
    <source>
        <dbReference type="ARBA" id="ARBA00022801"/>
    </source>
</evidence>
<gene>
    <name evidence="8" type="ORF">B4N89_29015</name>
</gene>
<evidence type="ECO:0000256" key="3">
    <source>
        <dbReference type="ARBA" id="ARBA00022806"/>
    </source>
</evidence>
<dbReference type="RefSeq" id="WP_078978726.1">
    <property type="nucleotide sequence ID" value="NZ_MWQN01000001.1"/>
</dbReference>
<evidence type="ECO:0000313" key="8">
    <source>
        <dbReference type="EMBL" id="OPC84429.1"/>
    </source>
</evidence>
<sequence length="742" mass="81085">MPAPAGDPQAKEHELAAEQGHVDRSYARLEHMRDEAQALLRQGYRQAQVGTRAALVERDVMVYRAELWARSLDAADDGLVFGRLDQLDGETRHIGRIGIRDEDSEVLVVDWRAPAAEAFYRATPDDPRGVVRRRVLHCRGRSVVDIEDDLLDPDAAGDMVIIGDGAFLAALSRTRDGSMHDIVATIQREQDEAIRAPIDGSVLVRGGPGTGKTAVALHRVAYLLFQYRRRFGSRGVLVVGPNPRFTAYIERVLPSLGEGGAVLRSLGDLVDGVDAAYHDDAAAARLKGAAMMSGLLRRAVADVPAGAPTEFAVSHRGTRIVLDHKALRRIRREVLAKNRGGPNTARLQVARQLLTELWGRLLSRGAGRGEKDAFHEDVAARDEFAAFLRAWWPLQRPVDVLAGLADPERLRRFERDLTPEQVTVLAGSWARTARTGEVSFHDVALMDELTGLLGPLPRKRTPAHGSPDEDNPYVVDGRDIFSGETVGRDVPDEITEVTTYADRMSGGRGARRARDEDEDEPVEYAHIVVDEAQDLTPMQWRMLGRRGRHATWTIVEDPAQSAWEDPSASAEAMAGALRERRRYEFELTTNYRNPVEVADVAARVLVRAVPGARPSRAVRSGGEPPTVHATAGERAGPVVRKLVRELLDAVEGTIGVVTPVGATEDLAADLAGLEARVQLMDALDAKGLEFDVAVIVDPRGIVEQSPNGMRTLYVALTRATRLLAVVTGDPDWTAELLGVEPS</sequence>
<dbReference type="InterPro" id="IPR027417">
    <property type="entry name" value="P-loop_NTPase"/>
</dbReference>
<protein>
    <submittedName>
        <fullName evidence="8">AAA family ATPase</fullName>
    </submittedName>
</protein>
<dbReference type="Pfam" id="PF00580">
    <property type="entry name" value="UvrD-helicase"/>
    <property type="match status" value="1"/>
</dbReference>
<feature type="region of interest" description="Disordered" evidence="6">
    <location>
        <begin position="456"/>
        <end position="475"/>
    </location>
</feature>
<feature type="binding site" evidence="5">
    <location>
        <begin position="206"/>
        <end position="213"/>
    </location>
    <ligand>
        <name>ATP</name>
        <dbReference type="ChEBI" id="CHEBI:30616"/>
    </ligand>
</feature>
<dbReference type="PANTHER" id="PTHR11070:SF45">
    <property type="entry name" value="DNA 3'-5' HELICASE"/>
    <property type="match status" value="1"/>
</dbReference>
<keyword evidence="1 5" id="KW-0547">Nucleotide-binding</keyword>
<evidence type="ECO:0000313" key="9">
    <source>
        <dbReference type="Proteomes" id="UP000190037"/>
    </source>
</evidence>
<evidence type="ECO:0000256" key="5">
    <source>
        <dbReference type="PROSITE-ProRule" id="PRU00560"/>
    </source>
</evidence>
<reference evidence="8 9" key="1">
    <citation type="submission" date="2017-03" db="EMBL/GenBank/DDBJ databases">
        <title>Draft genome sequence of Streptomyces scabrisporus NF3, endophyte isolated from Amphipterygium adstringens.</title>
        <authorList>
            <person name="Vazquez M."/>
            <person name="Ceapa C.D."/>
            <person name="Rodriguez Luna D."/>
            <person name="Sanchez Esquivel S."/>
        </authorList>
    </citation>
    <scope>NUCLEOTIDE SEQUENCE [LARGE SCALE GENOMIC DNA]</scope>
    <source>
        <strain evidence="8 9">NF3</strain>
    </source>
</reference>
<evidence type="ECO:0000259" key="7">
    <source>
        <dbReference type="PROSITE" id="PS51198"/>
    </source>
</evidence>
<dbReference type="OrthoDB" id="9787585at2"/>
<evidence type="ECO:0000256" key="4">
    <source>
        <dbReference type="ARBA" id="ARBA00022840"/>
    </source>
</evidence>
<dbReference type="Proteomes" id="UP000190037">
    <property type="component" value="Unassembled WGS sequence"/>
</dbReference>
<dbReference type="GO" id="GO:0003677">
    <property type="term" value="F:DNA binding"/>
    <property type="evidence" value="ECO:0007669"/>
    <property type="project" value="InterPro"/>
</dbReference>
<organism evidence="8 9">
    <name type="scientific">Embleya scabrispora</name>
    <dbReference type="NCBI Taxonomy" id="159449"/>
    <lineage>
        <taxon>Bacteria</taxon>
        <taxon>Bacillati</taxon>
        <taxon>Actinomycetota</taxon>
        <taxon>Actinomycetes</taxon>
        <taxon>Kitasatosporales</taxon>
        <taxon>Streptomycetaceae</taxon>
        <taxon>Embleya</taxon>
    </lineage>
</organism>
<name>A0A1T3P5Q3_9ACTN</name>
<dbReference type="GO" id="GO:0005524">
    <property type="term" value="F:ATP binding"/>
    <property type="evidence" value="ECO:0007669"/>
    <property type="project" value="UniProtKB-UniRule"/>
</dbReference>